<keyword evidence="5" id="KW-1185">Reference proteome</keyword>
<feature type="active site" description="Charge relay system" evidence="2">
    <location>
        <position position="141"/>
    </location>
</feature>
<dbReference type="AlphaFoldDB" id="A0A1Q8YFR6"/>
<evidence type="ECO:0000256" key="1">
    <source>
        <dbReference type="ARBA" id="ARBA00010884"/>
    </source>
</evidence>
<sequence length="328" mass="35903">MNYVAPWWLPGGQLQTIWPAVHARRQRAALGATPLPYQRERWPTPDGDFIDLDWLYAPQAGTLLVMFHGLEGSSQSHYARAFADHARQQGLSFVVPHFRGCSGEINLAPRAYHSGDYLEIDWILQSLRQRHSGAILVVGVSLGGNALLRWAEEAGSQACHTVDAVASISAPVDLAASGQAIGRGLNRLVYTRMFLASMKPKARLKLAQHPGLFSAQALHGARDLYAFDNVFTAPLHGFKNTDDYWARASAKPHLASIRVPTLVVNALNDPFVPAHSLPHASHVGQNVTLWQPRHGGHVGFAQGRPPGHLRTLPERVVGWLQTQGPSHG</sequence>
<dbReference type="InterPro" id="IPR050960">
    <property type="entry name" value="AB_hydrolase_4_sf"/>
</dbReference>
<feature type="active site" description="Charge relay system" evidence="2">
    <location>
        <position position="269"/>
    </location>
</feature>
<dbReference type="SUPFAM" id="SSF53474">
    <property type="entry name" value="alpha/beta-Hydrolases"/>
    <property type="match status" value="1"/>
</dbReference>
<dbReference type="GO" id="GO:0034338">
    <property type="term" value="F:short-chain carboxylesterase activity"/>
    <property type="evidence" value="ECO:0007669"/>
    <property type="project" value="TreeGrafter"/>
</dbReference>
<dbReference type="InterPro" id="IPR000073">
    <property type="entry name" value="AB_hydrolase_1"/>
</dbReference>
<dbReference type="Proteomes" id="UP000185911">
    <property type="component" value="Unassembled WGS sequence"/>
</dbReference>
<dbReference type="PANTHER" id="PTHR10794:SF94">
    <property type="entry name" value="ESTERASE YHET-RELATED"/>
    <property type="match status" value="1"/>
</dbReference>
<dbReference type="InterPro" id="IPR012020">
    <property type="entry name" value="ABHD4"/>
</dbReference>
<dbReference type="STRING" id="81479.RA876_02385"/>
<protein>
    <submittedName>
        <fullName evidence="4">Putative alpha/beta hydrolase fold protein</fullName>
    </submittedName>
</protein>
<evidence type="ECO:0000259" key="3">
    <source>
        <dbReference type="Pfam" id="PF00561"/>
    </source>
</evidence>
<organism evidence="4 5">
    <name type="scientific">Rhodoferax antarcticus ANT.BR</name>
    <dbReference type="NCBI Taxonomy" id="1111071"/>
    <lineage>
        <taxon>Bacteria</taxon>
        <taxon>Pseudomonadati</taxon>
        <taxon>Pseudomonadota</taxon>
        <taxon>Betaproteobacteria</taxon>
        <taxon>Burkholderiales</taxon>
        <taxon>Comamonadaceae</taxon>
        <taxon>Rhodoferax</taxon>
    </lineage>
</organism>
<comment type="similarity">
    <text evidence="1">Belongs to the AB hydrolase superfamily. AB hydrolase 4 family.</text>
</comment>
<evidence type="ECO:0000256" key="2">
    <source>
        <dbReference type="PIRSR" id="PIRSR005211-1"/>
    </source>
</evidence>
<gene>
    <name evidence="4" type="ORF">BLL52_1577</name>
</gene>
<evidence type="ECO:0000313" key="4">
    <source>
        <dbReference type="EMBL" id="OLP06832.1"/>
    </source>
</evidence>
<accession>A0A1Q8YFR6</accession>
<dbReference type="PIRSF" id="PIRSF005211">
    <property type="entry name" value="Ab_hydro_YheT"/>
    <property type="match status" value="1"/>
</dbReference>
<comment type="caution">
    <text evidence="4">The sequence shown here is derived from an EMBL/GenBank/DDBJ whole genome shotgun (WGS) entry which is preliminary data.</text>
</comment>
<dbReference type="Gene3D" id="3.40.50.1820">
    <property type="entry name" value="alpha/beta hydrolase"/>
    <property type="match status" value="1"/>
</dbReference>
<dbReference type="InterPro" id="IPR029058">
    <property type="entry name" value="AB_hydrolase_fold"/>
</dbReference>
<dbReference type="GO" id="GO:0047372">
    <property type="term" value="F:monoacylglycerol lipase activity"/>
    <property type="evidence" value="ECO:0007669"/>
    <property type="project" value="TreeGrafter"/>
</dbReference>
<keyword evidence="4" id="KW-0378">Hydrolase</keyword>
<dbReference type="EMBL" id="MSYM01000011">
    <property type="protein sequence ID" value="OLP06832.1"/>
    <property type="molecule type" value="Genomic_DNA"/>
</dbReference>
<name>A0A1Q8YFR6_9BURK</name>
<dbReference type="RefSeq" id="WP_075586008.1">
    <property type="nucleotide sequence ID" value="NZ_MSYM01000011.1"/>
</dbReference>
<reference evidence="4 5" key="1">
    <citation type="submission" date="2017-01" db="EMBL/GenBank/DDBJ databases">
        <title>Genome sequence of Rhodoferax antarcticus ANT.BR, a psychrophilic purple nonsulfur bacterium from an Antarctic microbial mat.</title>
        <authorList>
            <person name="Baker J."/>
            <person name="Riester C."/>
            <person name="Skinner B."/>
            <person name="Newell A."/>
            <person name="Swingley W."/>
            <person name="Madigan M."/>
            <person name="Jung D."/>
            <person name="Asao M."/>
            <person name="Chen M."/>
            <person name="Loughlin P."/>
            <person name="Pan H."/>
            <person name="Lin S."/>
            <person name="Li N."/>
            <person name="Shaw J."/>
            <person name="Prado M."/>
            <person name="Sherman C."/>
            <person name="Li X."/>
            <person name="Tang J."/>
            <person name="Blankenship R."/>
            <person name="Zhao T."/>
            <person name="Touchman J."/>
            <person name="Sattley M."/>
        </authorList>
    </citation>
    <scope>NUCLEOTIDE SEQUENCE [LARGE SCALE GENOMIC DNA]</scope>
    <source>
        <strain evidence="4 5">ANT.BR</strain>
    </source>
</reference>
<proteinExistence type="inferred from homology"/>
<dbReference type="PANTHER" id="PTHR10794">
    <property type="entry name" value="ABHYDROLASE DOMAIN-CONTAINING PROTEIN"/>
    <property type="match status" value="1"/>
</dbReference>
<feature type="active site" description="Charge relay system" evidence="2">
    <location>
        <position position="297"/>
    </location>
</feature>
<dbReference type="Pfam" id="PF00561">
    <property type="entry name" value="Abhydrolase_1"/>
    <property type="match status" value="1"/>
</dbReference>
<evidence type="ECO:0000313" key="5">
    <source>
        <dbReference type="Proteomes" id="UP000185911"/>
    </source>
</evidence>
<feature type="domain" description="AB hydrolase-1" evidence="3">
    <location>
        <begin position="63"/>
        <end position="301"/>
    </location>
</feature>